<dbReference type="GO" id="GO:0006412">
    <property type="term" value="P:translation"/>
    <property type="evidence" value="ECO:0007669"/>
    <property type="project" value="TreeGrafter"/>
</dbReference>
<comment type="similarity">
    <text evidence="2">Belongs to the mitochondrion-specific ribosomal protein mL41 family.</text>
</comment>
<dbReference type="AlphaFoldDB" id="A0AAX4P4Z8"/>
<keyword evidence="3" id="KW-0809">Transit peptide</keyword>
<evidence type="ECO:0000313" key="7">
    <source>
        <dbReference type="EMBL" id="WZN61447.1"/>
    </source>
</evidence>
<sequence length="89" mass="10161">MMAEGLSGFLRTFTRGLRIVPRKGWKTLDAKRAKKGYVKGKGVKSVGRHTKYGGYTILAHKIPRYIVPDLKGFELKPYVARNFKPFYKA</sequence>
<evidence type="ECO:0000256" key="6">
    <source>
        <dbReference type="ARBA" id="ARBA00023274"/>
    </source>
</evidence>
<dbReference type="EMBL" id="CP151504">
    <property type="protein sequence ID" value="WZN61447.1"/>
    <property type="molecule type" value="Genomic_DNA"/>
</dbReference>
<comment type="subcellular location">
    <subcellularLocation>
        <location evidence="1">Mitochondrion</location>
    </subcellularLocation>
</comment>
<evidence type="ECO:0000313" key="8">
    <source>
        <dbReference type="Proteomes" id="UP001472866"/>
    </source>
</evidence>
<keyword evidence="6" id="KW-0687">Ribonucleoprotein</keyword>
<dbReference type="GO" id="GO:0003735">
    <property type="term" value="F:structural constituent of ribosome"/>
    <property type="evidence" value="ECO:0007669"/>
    <property type="project" value="InterPro"/>
</dbReference>
<keyword evidence="5" id="KW-0496">Mitochondrion</keyword>
<evidence type="ECO:0000256" key="4">
    <source>
        <dbReference type="ARBA" id="ARBA00022980"/>
    </source>
</evidence>
<dbReference type="Pfam" id="PF09809">
    <property type="entry name" value="MRP-L27"/>
    <property type="match status" value="1"/>
</dbReference>
<keyword evidence="4 7" id="KW-0689">Ribosomal protein</keyword>
<protein>
    <submittedName>
        <fullName evidence="7">Ribosomal protein L27</fullName>
    </submittedName>
</protein>
<evidence type="ECO:0000256" key="3">
    <source>
        <dbReference type="ARBA" id="ARBA00022946"/>
    </source>
</evidence>
<dbReference type="Proteomes" id="UP001472866">
    <property type="component" value="Chromosome 04"/>
</dbReference>
<dbReference type="PANTHER" id="PTHR21338">
    <property type="entry name" value="MITOCHONDRIAL RIBOSOMAL PROTEIN L41"/>
    <property type="match status" value="1"/>
</dbReference>
<reference evidence="7 8" key="1">
    <citation type="submission" date="2024-03" db="EMBL/GenBank/DDBJ databases">
        <title>Complete genome sequence of the green alga Chloropicon roscoffensis RCC1871.</title>
        <authorList>
            <person name="Lemieux C."/>
            <person name="Pombert J.-F."/>
            <person name="Otis C."/>
            <person name="Turmel M."/>
        </authorList>
    </citation>
    <scope>NUCLEOTIDE SEQUENCE [LARGE SCALE GENOMIC DNA]</scope>
    <source>
        <strain evidence="7 8">RCC1871</strain>
    </source>
</reference>
<evidence type="ECO:0000256" key="5">
    <source>
        <dbReference type="ARBA" id="ARBA00023128"/>
    </source>
</evidence>
<name>A0AAX4P4Z8_9CHLO</name>
<dbReference type="InterPro" id="IPR019189">
    <property type="entry name" value="Ribosomal_mL41"/>
</dbReference>
<dbReference type="PANTHER" id="PTHR21338:SF0">
    <property type="entry name" value="LARGE RIBOSOMAL SUBUNIT PROTEIN ML41"/>
    <property type="match status" value="1"/>
</dbReference>
<evidence type="ECO:0000256" key="2">
    <source>
        <dbReference type="ARBA" id="ARBA00010152"/>
    </source>
</evidence>
<accession>A0AAX4P4Z8</accession>
<dbReference type="GO" id="GO:0005762">
    <property type="term" value="C:mitochondrial large ribosomal subunit"/>
    <property type="evidence" value="ECO:0007669"/>
    <property type="project" value="InterPro"/>
</dbReference>
<gene>
    <name evidence="7" type="ORF">HKI87_04g29820</name>
</gene>
<proteinExistence type="inferred from homology"/>
<keyword evidence="8" id="KW-1185">Reference proteome</keyword>
<organism evidence="7 8">
    <name type="scientific">Chloropicon roscoffensis</name>
    <dbReference type="NCBI Taxonomy" id="1461544"/>
    <lineage>
        <taxon>Eukaryota</taxon>
        <taxon>Viridiplantae</taxon>
        <taxon>Chlorophyta</taxon>
        <taxon>Chloropicophyceae</taxon>
        <taxon>Chloropicales</taxon>
        <taxon>Chloropicaceae</taxon>
        <taxon>Chloropicon</taxon>
    </lineage>
</organism>
<evidence type="ECO:0000256" key="1">
    <source>
        <dbReference type="ARBA" id="ARBA00004173"/>
    </source>
</evidence>